<comment type="subcellular location">
    <subcellularLocation>
        <location evidence="1">Cell envelope</location>
    </subcellularLocation>
    <subcellularLocation>
        <location evidence="2">Cell outer membrane</location>
    </subcellularLocation>
    <subcellularLocation>
        <location evidence="3">Secreted</location>
    </subcellularLocation>
</comment>
<organism evidence="14 15">
    <name type="scientific">Culicoidibacter larvae</name>
    <dbReference type="NCBI Taxonomy" id="2579976"/>
    <lineage>
        <taxon>Bacteria</taxon>
        <taxon>Bacillati</taxon>
        <taxon>Bacillota</taxon>
        <taxon>Culicoidibacteria</taxon>
        <taxon>Culicoidibacterales</taxon>
        <taxon>Culicoidibacteraceae</taxon>
        <taxon>Culicoidibacter</taxon>
    </lineage>
</organism>
<dbReference type="InterPro" id="IPR012334">
    <property type="entry name" value="Pectin_lyas_fold"/>
</dbReference>
<dbReference type="Pfam" id="PF02415">
    <property type="entry name" value="Chlam_PMP"/>
    <property type="match status" value="1"/>
</dbReference>
<evidence type="ECO:0000256" key="6">
    <source>
        <dbReference type="ARBA" id="ARBA00022729"/>
    </source>
</evidence>
<keyword evidence="11" id="KW-0812">Transmembrane</keyword>
<name>A0A5R8QA19_9FIRM</name>
<keyword evidence="11" id="KW-1133">Transmembrane helix</keyword>
<dbReference type="GO" id="GO:0009279">
    <property type="term" value="C:cell outer membrane"/>
    <property type="evidence" value="ECO:0007669"/>
    <property type="project" value="UniProtKB-SubCell"/>
</dbReference>
<dbReference type="Gene3D" id="2.60.40.4270">
    <property type="entry name" value="Listeria-Bacteroides repeat domain"/>
    <property type="match status" value="3"/>
</dbReference>
<evidence type="ECO:0000256" key="9">
    <source>
        <dbReference type="ARBA" id="ARBA00023237"/>
    </source>
</evidence>
<keyword evidence="15" id="KW-1185">Reference proteome</keyword>
<dbReference type="EMBL" id="VBWP01000010">
    <property type="protein sequence ID" value="TLG71812.1"/>
    <property type="molecule type" value="Genomic_DNA"/>
</dbReference>
<evidence type="ECO:0000256" key="12">
    <source>
        <dbReference type="SAM" id="SignalP"/>
    </source>
</evidence>
<evidence type="ECO:0000256" key="10">
    <source>
        <dbReference type="SAM" id="MobiDB-lite"/>
    </source>
</evidence>
<evidence type="ECO:0000256" key="5">
    <source>
        <dbReference type="ARBA" id="ARBA00022525"/>
    </source>
</evidence>
<sequence length="888" mass="92415">MKKFAALLCVALLFLVPGQVNAFATSTDNNMSEVNEEASIENAETSDNNEVYGEDTSSDNNQEAGATAAAIQPMSLIPGANVEVNSIQDLIDTVQQAEMDKVITLGASFPTTLTSAINLTIPHNYNITIDGNGVTLLPLAGQKHFNVTNNGTGLVTIQNMTLQGLTSLDGNGYPVWGNVGGGIQLNGSGKSFVINNMTFNNIAGYGALSNSGGVLYTVNNSTFENNISGTGGGAINAEGTPNTLILNNNSFINNTAAGSGYDGGAIFVKFLMAKFEVNNSYFSGNRAIAPGAVSGGRGGAISSNYAGGASTSLIKDSFFEANHASRPGTGVSIHSDGGAIAVFDLSTGGTFNIDGSTFMNNTADDDGGALLLQGKENAVFNITNSTFFANKAYGAGNDTGRSGGAIQMFANGAALTATTYNYTNNTFAQNEAHDYYSGQNQAGGAIAGSGALARTARAYMTNNILLGNKVYDINGDERTTSKYQNFAGTASTNVNNIGLDNGSTTYVLPDYANVFGEFSPTPSANGSGVKAGNPSSSYYYTVPTLLIIPGNGTTLGLASNKAGAAGVAVDQRDLTRSTAKSDIGAVEIGQITYNSNGGAWSLPALTDYDGTEYYVGTTPVDYYAVGTYGAATTVRDDANLSHATKTFVEWNTQADGGGTGYDPADAISFNDDMVLYAIWADSYTITYEGNTHTAGTAPVDSNAYDLNDPATILGKGDLEKDGHRFIGWNTQADGGGTSYAANASITVTENLTLYAQWAECLHVTYHGNTHTGGTEPIDLTDYIIPTENIATILDCGNLVKDNHAFVSWNTQADGGGTSYNAGDAMTLTGHVTLYAQWRANDVPPIEVTTDNNTDPSLPTTGQQPELFLAIGAGLVILGAIVVVKRKQK</sequence>
<feature type="transmembrane region" description="Helical" evidence="11">
    <location>
        <begin position="866"/>
        <end position="883"/>
    </location>
</feature>
<proteinExistence type="predicted"/>
<evidence type="ECO:0000256" key="8">
    <source>
        <dbReference type="ARBA" id="ARBA00023136"/>
    </source>
</evidence>
<dbReference type="RefSeq" id="WP_138192111.1">
    <property type="nucleotide sequence ID" value="NZ_VBWP01000010.1"/>
</dbReference>
<feature type="signal peptide" evidence="12">
    <location>
        <begin position="1"/>
        <end position="22"/>
    </location>
</feature>
<accession>A0A5R8QA19</accession>
<dbReference type="InterPro" id="IPR003368">
    <property type="entry name" value="POMP_repeat"/>
</dbReference>
<keyword evidence="4" id="KW-0134">Cell wall</keyword>
<evidence type="ECO:0000256" key="11">
    <source>
        <dbReference type="SAM" id="Phobius"/>
    </source>
</evidence>
<feature type="region of interest" description="Disordered" evidence="10">
    <location>
        <begin position="30"/>
        <end position="63"/>
    </location>
</feature>
<dbReference type="InterPro" id="IPR013378">
    <property type="entry name" value="InlB-like_B-rpt"/>
</dbReference>
<dbReference type="PROSITE" id="PS50847">
    <property type="entry name" value="GRAM_POS_ANCHORING"/>
    <property type="match status" value="1"/>
</dbReference>
<evidence type="ECO:0000259" key="13">
    <source>
        <dbReference type="PROSITE" id="PS50847"/>
    </source>
</evidence>
<evidence type="ECO:0000256" key="3">
    <source>
        <dbReference type="ARBA" id="ARBA00004613"/>
    </source>
</evidence>
<dbReference type="Gene3D" id="2.160.20.10">
    <property type="entry name" value="Single-stranded right-handed beta-helix, Pectin lyase-like"/>
    <property type="match status" value="1"/>
</dbReference>
<keyword evidence="8 11" id="KW-0472">Membrane</keyword>
<dbReference type="OrthoDB" id="1655984at2"/>
<evidence type="ECO:0000256" key="1">
    <source>
        <dbReference type="ARBA" id="ARBA00004196"/>
    </source>
</evidence>
<dbReference type="Pfam" id="PF09479">
    <property type="entry name" value="Flg_new"/>
    <property type="match status" value="3"/>
</dbReference>
<dbReference type="Pfam" id="PF00746">
    <property type="entry name" value="Gram_pos_anchor"/>
    <property type="match status" value="1"/>
</dbReference>
<evidence type="ECO:0000313" key="15">
    <source>
        <dbReference type="Proteomes" id="UP000306912"/>
    </source>
</evidence>
<reference evidence="14 15" key="1">
    <citation type="submission" date="2019-05" db="EMBL/GenBank/DDBJ databases">
        <title>Culicoidintestinum kansasii gen. nov., sp. nov. from the gastrointestinal tract of the biting midge, Culicoides sonorensis.</title>
        <authorList>
            <person name="Neupane S."/>
            <person name="Ghosh A."/>
            <person name="Gunther S."/>
            <person name="Martin K."/>
            <person name="Zurek L."/>
        </authorList>
    </citation>
    <scope>NUCLEOTIDE SEQUENCE [LARGE SCALE GENOMIC DNA]</scope>
    <source>
        <strain evidence="14 15">CS-1</strain>
    </source>
</reference>
<dbReference type="NCBIfam" id="TIGR02543">
    <property type="entry name" value="List_Bact_rpt"/>
    <property type="match status" value="1"/>
</dbReference>
<gene>
    <name evidence="14" type="ORF">FEZ08_10415</name>
</gene>
<dbReference type="SUPFAM" id="SSF51126">
    <property type="entry name" value="Pectin lyase-like"/>
    <property type="match status" value="1"/>
</dbReference>
<dbReference type="InterPro" id="IPR011050">
    <property type="entry name" value="Pectin_lyase_fold/virulence"/>
</dbReference>
<dbReference type="InterPro" id="IPR042229">
    <property type="entry name" value="Listeria/Bacterioides_rpt_sf"/>
</dbReference>
<comment type="caution">
    <text evidence="14">The sequence shown here is derived from an EMBL/GenBank/DDBJ whole genome shotgun (WGS) entry which is preliminary data.</text>
</comment>
<keyword evidence="5" id="KW-0964">Secreted</keyword>
<dbReference type="GO" id="GO:0005576">
    <property type="term" value="C:extracellular region"/>
    <property type="evidence" value="ECO:0007669"/>
    <property type="project" value="UniProtKB-SubCell"/>
</dbReference>
<dbReference type="NCBIfam" id="TIGR01167">
    <property type="entry name" value="LPXTG_anchor"/>
    <property type="match status" value="1"/>
</dbReference>
<dbReference type="AlphaFoldDB" id="A0A5R8QA19"/>
<evidence type="ECO:0000256" key="7">
    <source>
        <dbReference type="ARBA" id="ARBA00023088"/>
    </source>
</evidence>
<keyword evidence="6 12" id="KW-0732">Signal</keyword>
<feature type="chain" id="PRO_5024378870" evidence="12">
    <location>
        <begin position="23"/>
        <end position="888"/>
    </location>
</feature>
<dbReference type="Proteomes" id="UP000306912">
    <property type="component" value="Unassembled WGS sequence"/>
</dbReference>
<evidence type="ECO:0000256" key="2">
    <source>
        <dbReference type="ARBA" id="ARBA00004442"/>
    </source>
</evidence>
<dbReference type="InParanoid" id="A0A5R8QA19"/>
<evidence type="ECO:0000256" key="4">
    <source>
        <dbReference type="ARBA" id="ARBA00022512"/>
    </source>
</evidence>
<dbReference type="InterPro" id="IPR019931">
    <property type="entry name" value="LPXTG_anchor"/>
</dbReference>
<feature type="domain" description="Gram-positive cocci surface proteins LPxTG" evidence="13">
    <location>
        <begin position="857"/>
        <end position="888"/>
    </location>
</feature>
<protein>
    <submittedName>
        <fullName evidence="14">LPXTG cell wall anchor domain-containing protein</fullName>
    </submittedName>
</protein>
<evidence type="ECO:0000313" key="14">
    <source>
        <dbReference type="EMBL" id="TLG71812.1"/>
    </source>
</evidence>
<keyword evidence="9" id="KW-0998">Cell outer membrane</keyword>
<keyword evidence="7" id="KW-0572">Peptidoglycan-anchor</keyword>